<dbReference type="InterPro" id="IPR016032">
    <property type="entry name" value="Sig_transdc_resp-reg_C-effctor"/>
</dbReference>
<feature type="modified residue" description="4-aspartylphosphate" evidence="8">
    <location>
        <position position="57"/>
    </location>
</feature>
<dbReference type="EMBL" id="FMUX01000001">
    <property type="protein sequence ID" value="SCX76156.1"/>
    <property type="molecule type" value="Genomic_DNA"/>
</dbReference>
<dbReference type="GO" id="GO:0000976">
    <property type="term" value="F:transcription cis-regulatory region binding"/>
    <property type="evidence" value="ECO:0007669"/>
    <property type="project" value="TreeGrafter"/>
</dbReference>
<evidence type="ECO:0000256" key="3">
    <source>
        <dbReference type="ARBA" id="ARBA00022553"/>
    </source>
</evidence>
<dbReference type="SUPFAM" id="SSF46894">
    <property type="entry name" value="C-terminal effector domain of the bipartite response regulators"/>
    <property type="match status" value="1"/>
</dbReference>
<evidence type="ECO:0000313" key="13">
    <source>
        <dbReference type="Proteomes" id="UP000198870"/>
    </source>
</evidence>
<keyword evidence="3 8" id="KW-0597">Phosphoprotein</keyword>
<dbReference type="Proteomes" id="UP000198870">
    <property type="component" value="Unassembled WGS sequence"/>
</dbReference>
<evidence type="ECO:0000256" key="2">
    <source>
        <dbReference type="ARBA" id="ARBA00022490"/>
    </source>
</evidence>
<dbReference type="InterPro" id="IPR039420">
    <property type="entry name" value="WalR-like"/>
</dbReference>
<evidence type="ECO:0000256" key="9">
    <source>
        <dbReference type="PROSITE-ProRule" id="PRU01091"/>
    </source>
</evidence>
<dbReference type="PROSITE" id="PS50110">
    <property type="entry name" value="RESPONSE_REGULATORY"/>
    <property type="match status" value="1"/>
</dbReference>
<reference evidence="12 13" key="1">
    <citation type="submission" date="2016-10" db="EMBL/GenBank/DDBJ databases">
        <authorList>
            <person name="de Groot N.N."/>
        </authorList>
    </citation>
    <scope>NUCLEOTIDE SEQUENCE [LARGE SCALE GENOMIC DNA]</scope>
    <source>
        <strain evidence="12 13">AA1</strain>
    </source>
</reference>
<gene>
    <name evidence="12" type="ORF">SAMN05216233_10196</name>
</gene>
<dbReference type="CDD" id="cd00383">
    <property type="entry name" value="trans_reg_C"/>
    <property type="match status" value="1"/>
</dbReference>
<dbReference type="SUPFAM" id="SSF52172">
    <property type="entry name" value="CheY-like"/>
    <property type="match status" value="1"/>
</dbReference>
<evidence type="ECO:0000256" key="8">
    <source>
        <dbReference type="PROSITE-ProRule" id="PRU00169"/>
    </source>
</evidence>
<evidence type="ECO:0000256" key="5">
    <source>
        <dbReference type="ARBA" id="ARBA00023015"/>
    </source>
</evidence>
<dbReference type="Gene3D" id="6.10.250.690">
    <property type="match status" value="1"/>
</dbReference>
<dbReference type="Gene3D" id="1.10.10.10">
    <property type="entry name" value="Winged helix-like DNA-binding domain superfamily/Winged helix DNA-binding domain"/>
    <property type="match status" value="1"/>
</dbReference>
<proteinExistence type="predicted"/>
<dbReference type="PANTHER" id="PTHR48111:SF47">
    <property type="entry name" value="TRANSCRIPTIONAL REGULATORY PROTEIN RSTA"/>
    <property type="match status" value="1"/>
</dbReference>
<dbReference type="InterPro" id="IPR036388">
    <property type="entry name" value="WH-like_DNA-bd_sf"/>
</dbReference>
<dbReference type="SMART" id="SM00448">
    <property type="entry name" value="REC"/>
    <property type="match status" value="1"/>
</dbReference>
<dbReference type="STRING" id="419481.SAMN05216233_10196"/>
<dbReference type="InterPro" id="IPR011006">
    <property type="entry name" value="CheY-like_superfamily"/>
</dbReference>
<organism evidence="12 13">
    <name type="scientific">Desulfoluna spongiiphila</name>
    <dbReference type="NCBI Taxonomy" id="419481"/>
    <lineage>
        <taxon>Bacteria</taxon>
        <taxon>Pseudomonadati</taxon>
        <taxon>Thermodesulfobacteriota</taxon>
        <taxon>Desulfobacteria</taxon>
        <taxon>Desulfobacterales</taxon>
        <taxon>Desulfolunaceae</taxon>
        <taxon>Desulfoluna</taxon>
    </lineage>
</organism>
<feature type="domain" description="Response regulatory" evidence="10">
    <location>
        <begin position="8"/>
        <end position="121"/>
    </location>
</feature>
<dbReference type="GO" id="GO:0032993">
    <property type="term" value="C:protein-DNA complex"/>
    <property type="evidence" value="ECO:0007669"/>
    <property type="project" value="TreeGrafter"/>
</dbReference>
<feature type="DNA-binding region" description="OmpR/PhoB-type" evidence="9">
    <location>
        <begin position="137"/>
        <end position="236"/>
    </location>
</feature>
<keyword evidence="4" id="KW-0902">Two-component regulatory system</keyword>
<evidence type="ECO:0000256" key="1">
    <source>
        <dbReference type="ARBA" id="ARBA00004496"/>
    </source>
</evidence>
<dbReference type="Pfam" id="PF00486">
    <property type="entry name" value="Trans_reg_C"/>
    <property type="match status" value="1"/>
</dbReference>
<dbReference type="AlphaFoldDB" id="A0A1G5AE51"/>
<keyword evidence="2" id="KW-0963">Cytoplasm</keyword>
<dbReference type="SMART" id="SM00862">
    <property type="entry name" value="Trans_reg_C"/>
    <property type="match status" value="1"/>
</dbReference>
<dbReference type="InterPro" id="IPR001867">
    <property type="entry name" value="OmpR/PhoB-type_DNA-bd"/>
</dbReference>
<sequence length="245" mass="27113">MSTSGAKEVLLVEDDLPLAGLISEYLGQNGYHVTQVHAGDEAVPVIVSSRPDLVILDLMLPGLDGLSVCREVRPLYPGPILMLTAREDDMDQVAGLEMGADDYVKKPVEPRVLLARIRALFRRYEGTAPTAGAKGDTRDLHFGALEIRMTTRSVSFCGEEVKLSTTEFDTLRVLASHAGDILSRDDLSRELKGREYDGIDRSIDICISRLRRKLEENPETPERIKTVWGSGYLFVTDAWEATNHG</sequence>
<dbReference type="FunFam" id="3.40.50.2300:FF:000001">
    <property type="entry name" value="DNA-binding response regulator PhoB"/>
    <property type="match status" value="1"/>
</dbReference>
<evidence type="ECO:0000256" key="6">
    <source>
        <dbReference type="ARBA" id="ARBA00023125"/>
    </source>
</evidence>
<keyword evidence="13" id="KW-1185">Reference proteome</keyword>
<dbReference type="PANTHER" id="PTHR48111">
    <property type="entry name" value="REGULATOR OF RPOS"/>
    <property type="match status" value="1"/>
</dbReference>
<dbReference type="Pfam" id="PF00072">
    <property type="entry name" value="Response_reg"/>
    <property type="match status" value="1"/>
</dbReference>
<dbReference type="Gene3D" id="3.40.50.2300">
    <property type="match status" value="1"/>
</dbReference>
<evidence type="ECO:0000256" key="4">
    <source>
        <dbReference type="ARBA" id="ARBA00023012"/>
    </source>
</evidence>
<dbReference type="InterPro" id="IPR001789">
    <property type="entry name" value="Sig_transdc_resp-reg_receiver"/>
</dbReference>
<evidence type="ECO:0000259" key="10">
    <source>
        <dbReference type="PROSITE" id="PS50110"/>
    </source>
</evidence>
<evidence type="ECO:0000313" key="12">
    <source>
        <dbReference type="EMBL" id="SCX76156.1"/>
    </source>
</evidence>
<keyword evidence="5" id="KW-0805">Transcription regulation</keyword>
<accession>A0A1G5AE51</accession>
<feature type="domain" description="OmpR/PhoB-type" evidence="11">
    <location>
        <begin position="137"/>
        <end position="236"/>
    </location>
</feature>
<dbReference type="GO" id="GO:0005829">
    <property type="term" value="C:cytosol"/>
    <property type="evidence" value="ECO:0007669"/>
    <property type="project" value="TreeGrafter"/>
</dbReference>
<keyword evidence="7" id="KW-0804">Transcription</keyword>
<protein>
    <submittedName>
        <fullName evidence="12">Two-component system, OmpR family, response regulator/two-component system, OmpR family, response regulator RstA/two-component system, OmpR family, response regulator ParR</fullName>
    </submittedName>
</protein>
<dbReference type="FunFam" id="1.10.10.10:FF:000099">
    <property type="entry name" value="Two-component system response regulator TorR"/>
    <property type="match status" value="1"/>
</dbReference>
<dbReference type="GO" id="GO:0006355">
    <property type="term" value="P:regulation of DNA-templated transcription"/>
    <property type="evidence" value="ECO:0007669"/>
    <property type="project" value="InterPro"/>
</dbReference>
<evidence type="ECO:0000256" key="7">
    <source>
        <dbReference type="ARBA" id="ARBA00023163"/>
    </source>
</evidence>
<comment type="subcellular location">
    <subcellularLocation>
        <location evidence="1">Cytoplasm</location>
    </subcellularLocation>
</comment>
<evidence type="ECO:0000259" key="11">
    <source>
        <dbReference type="PROSITE" id="PS51755"/>
    </source>
</evidence>
<dbReference type="RefSeq" id="WP_217640212.1">
    <property type="nucleotide sequence ID" value="NZ_FMUX01000001.1"/>
</dbReference>
<dbReference type="PROSITE" id="PS51755">
    <property type="entry name" value="OMPR_PHOB"/>
    <property type="match status" value="1"/>
</dbReference>
<name>A0A1G5AE51_9BACT</name>
<keyword evidence="6 9" id="KW-0238">DNA-binding</keyword>
<dbReference type="GO" id="GO:0000156">
    <property type="term" value="F:phosphorelay response regulator activity"/>
    <property type="evidence" value="ECO:0007669"/>
    <property type="project" value="TreeGrafter"/>
</dbReference>